<evidence type="ECO:0000313" key="2">
    <source>
        <dbReference type="Proteomes" id="UP000824249"/>
    </source>
</evidence>
<proteinExistence type="predicted"/>
<dbReference type="EMBL" id="DXFD01000062">
    <property type="protein sequence ID" value="HIX46898.1"/>
    <property type="molecule type" value="Genomic_DNA"/>
</dbReference>
<dbReference type="Proteomes" id="UP000824249">
    <property type="component" value="Unassembled WGS sequence"/>
</dbReference>
<protein>
    <submittedName>
        <fullName evidence="1">Uncharacterized protein</fullName>
    </submittedName>
</protein>
<name>A0A9D2AR67_9FIRM</name>
<reference evidence="1" key="1">
    <citation type="journal article" date="2021" name="PeerJ">
        <title>Extensive microbial diversity within the chicken gut microbiome revealed by metagenomics and culture.</title>
        <authorList>
            <person name="Gilroy R."/>
            <person name="Ravi A."/>
            <person name="Getino M."/>
            <person name="Pursley I."/>
            <person name="Horton D.L."/>
            <person name="Alikhan N.F."/>
            <person name="Baker D."/>
            <person name="Gharbi K."/>
            <person name="Hall N."/>
            <person name="Watson M."/>
            <person name="Adriaenssens E.M."/>
            <person name="Foster-Nyarko E."/>
            <person name="Jarju S."/>
            <person name="Secka A."/>
            <person name="Antonio M."/>
            <person name="Oren A."/>
            <person name="Chaudhuri R.R."/>
            <person name="La Ragione R."/>
            <person name="Hildebrand F."/>
            <person name="Pallen M.J."/>
        </authorList>
    </citation>
    <scope>NUCLEOTIDE SEQUENCE</scope>
    <source>
        <strain evidence="1">26628</strain>
    </source>
</reference>
<comment type="caution">
    <text evidence="1">The sequence shown here is derived from an EMBL/GenBank/DDBJ whole genome shotgun (WGS) entry which is preliminary data.</text>
</comment>
<evidence type="ECO:0000313" key="1">
    <source>
        <dbReference type="EMBL" id="HIX46898.1"/>
    </source>
</evidence>
<organism evidence="1 2">
    <name type="scientific">Candidatus Borkfalkia faecigallinarum</name>
    <dbReference type="NCBI Taxonomy" id="2838509"/>
    <lineage>
        <taxon>Bacteria</taxon>
        <taxon>Bacillati</taxon>
        <taxon>Bacillota</taxon>
        <taxon>Clostridia</taxon>
        <taxon>Christensenellales</taxon>
        <taxon>Christensenellaceae</taxon>
        <taxon>Candidatus Borkfalkia</taxon>
    </lineage>
</organism>
<accession>A0A9D2AR67</accession>
<reference evidence="1" key="2">
    <citation type="submission" date="2021-04" db="EMBL/GenBank/DDBJ databases">
        <authorList>
            <person name="Gilroy R."/>
        </authorList>
    </citation>
    <scope>NUCLEOTIDE SEQUENCE</scope>
    <source>
        <strain evidence="1">26628</strain>
    </source>
</reference>
<dbReference type="AlphaFoldDB" id="A0A9D2AR67"/>
<gene>
    <name evidence="1" type="ORF">H9737_04310</name>
</gene>
<sequence length="101" mass="11316">MLSVVLRQAPGFRFYFVLSDGKGDYGGGLREDGSLFCDPACPYKELMLRTLINKCMNDFVPSVTAGGDWGADLTRFGFVREEGSFRAAWEQLRLPHDCEGR</sequence>